<dbReference type="AlphaFoldDB" id="K1VSQ9"/>
<dbReference type="Proteomes" id="UP000006757">
    <property type="component" value="Unassembled WGS sequence"/>
</dbReference>
<reference evidence="1 2" key="1">
    <citation type="journal article" date="2012" name="Eukaryot. Cell">
        <title>Genome sequence of the Trichosporon asahii environmental strain CBS 8904.</title>
        <authorList>
            <person name="Yang R.Y."/>
            <person name="Li H.T."/>
            <person name="Zhu H."/>
            <person name="Zhou G.P."/>
            <person name="Wang M."/>
            <person name="Wang L."/>
        </authorList>
    </citation>
    <scope>NUCLEOTIDE SEQUENCE [LARGE SCALE GENOMIC DNA]</scope>
    <source>
        <strain evidence="1 2">CBS 8904</strain>
    </source>
</reference>
<dbReference type="InParanoid" id="K1VSQ9"/>
<comment type="caution">
    <text evidence="1">The sequence shown here is derived from an EMBL/GenBank/DDBJ whole genome shotgun (WGS) entry which is preliminary data.</text>
</comment>
<accession>K1VSQ9</accession>
<sequence>MIHELLRADMAVPSEDANARENGKRGGVIAARQSGVRIGTGGVFWEMEWSVPLQRNSSATPAQWQAGGGGSIPVWDVRLRWT</sequence>
<proteinExistence type="predicted"/>
<evidence type="ECO:0000313" key="2">
    <source>
        <dbReference type="Proteomes" id="UP000006757"/>
    </source>
</evidence>
<gene>
    <name evidence="1" type="ORF">A1Q2_03028</name>
</gene>
<dbReference type="HOGENOM" id="CLU_2559921_0_0_1"/>
<protein>
    <submittedName>
        <fullName evidence="1">Uncharacterized protein</fullName>
    </submittedName>
</protein>
<evidence type="ECO:0000313" key="1">
    <source>
        <dbReference type="EMBL" id="EKD02602.1"/>
    </source>
</evidence>
<organism evidence="1 2">
    <name type="scientific">Trichosporon asahii var. asahii (strain CBS 8904)</name>
    <name type="common">Yeast</name>
    <dbReference type="NCBI Taxonomy" id="1220162"/>
    <lineage>
        <taxon>Eukaryota</taxon>
        <taxon>Fungi</taxon>
        <taxon>Dikarya</taxon>
        <taxon>Basidiomycota</taxon>
        <taxon>Agaricomycotina</taxon>
        <taxon>Tremellomycetes</taxon>
        <taxon>Trichosporonales</taxon>
        <taxon>Trichosporonaceae</taxon>
        <taxon>Trichosporon</taxon>
    </lineage>
</organism>
<name>K1VSQ9_TRIAC</name>
<dbReference type="EMBL" id="AMBO01000278">
    <property type="protein sequence ID" value="EKD02602.1"/>
    <property type="molecule type" value="Genomic_DNA"/>
</dbReference>
<keyword evidence="2" id="KW-1185">Reference proteome</keyword>